<dbReference type="Proteomes" id="UP000256405">
    <property type="component" value="Unassembled WGS sequence"/>
</dbReference>
<evidence type="ECO:0008006" key="3">
    <source>
        <dbReference type="Google" id="ProtNLM"/>
    </source>
</evidence>
<protein>
    <recommendedName>
        <fullName evidence="3">CHRD domain-containing protein</fullName>
    </recommendedName>
</protein>
<evidence type="ECO:0000313" key="2">
    <source>
        <dbReference type="Proteomes" id="UP000256405"/>
    </source>
</evidence>
<evidence type="ECO:0000313" key="1">
    <source>
        <dbReference type="EMBL" id="REG79462.1"/>
    </source>
</evidence>
<sequence length="174" mass="19441">MRALMFGIMILSVGLSSCSEEIVEPKDYTGRELRYTLYQSSDFDYTGTVTVREYPDEGIELNIQLDWDGSRNSDINFPAHLHFGSYDTPDAPMAFMLAPVNSMTLLSQTRIEQLTDGSNLNFESFQNFEGHVKVHLDSEGPDYNVILVAGNVGSTLNNAEQFDASQMTICSPDF</sequence>
<dbReference type="PROSITE" id="PS51257">
    <property type="entry name" value="PROKAR_LIPOPROTEIN"/>
    <property type="match status" value="1"/>
</dbReference>
<name>A0A3E0DBV5_9BACT</name>
<dbReference type="AlphaFoldDB" id="A0A3E0DBV5"/>
<reference evidence="1 2" key="1">
    <citation type="submission" date="2018-08" db="EMBL/GenBank/DDBJ databases">
        <title>Genomic Encyclopedia of Archaeal and Bacterial Type Strains, Phase II (KMG-II): from individual species to whole genera.</title>
        <authorList>
            <person name="Goeker M."/>
        </authorList>
    </citation>
    <scope>NUCLEOTIDE SEQUENCE [LARGE SCALE GENOMIC DNA]</scope>
    <source>
        <strain evidence="1 2">DSM 15986</strain>
    </source>
</reference>
<dbReference type="EMBL" id="QUNF01000031">
    <property type="protein sequence ID" value="REG79462.1"/>
    <property type="molecule type" value="Genomic_DNA"/>
</dbReference>
<comment type="caution">
    <text evidence="1">The sequence shown here is derived from an EMBL/GenBank/DDBJ whole genome shotgun (WGS) entry which is preliminary data.</text>
</comment>
<accession>A0A3E0DBV5</accession>
<proteinExistence type="predicted"/>
<dbReference type="RefSeq" id="WP_240510841.1">
    <property type="nucleotide sequence ID" value="NZ_MSSW01000009.1"/>
</dbReference>
<keyword evidence="2" id="KW-1185">Reference proteome</keyword>
<gene>
    <name evidence="1" type="ORF">C8N25_13110</name>
</gene>
<organism evidence="1 2">
    <name type="scientific">Algoriphagus antarcticus</name>
    <dbReference type="NCBI Taxonomy" id="238540"/>
    <lineage>
        <taxon>Bacteria</taxon>
        <taxon>Pseudomonadati</taxon>
        <taxon>Bacteroidota</taxon>
        <taxon>Cytophagia</taxon>
        <taxon>Cytophagales</taxon>
        <taxon>Cyclobacteriaceae</taxon>
        <taxon>Algoriphagus</taxon>
    </lineage>
</organism>